<organism evidence="3 4">
    <name type="scientific">Shewanella psychrophila</name>
    <dbReference type="NCBI Taxonomy" id="225848"/>
    <lineage>
        <taxon>Bacteria</taxon>
        <taxon>Pseudomonadati</taxon>
        <taxon>Pseudomonadota</taxon>
        <taxon>Gammaproteobacteria</taxon>
        <taxon>Alteromonadales</taxon>
        <taxon>Shewanellaceae</taxon>
        <taxon>Shewanella</taxon>
    </lineage>
</organism>
<dbReference type="RefSeq" id="WP_077755279.1">
    <property type="nucleotide sequence ID" value="NZ_CP014782.1"/>
</dbReference>
<protein>
    <recommendedName>
        <fullName evidence="1">CinA-like protein</fullName>
    </recommendedName>
</protein>
<dbReference type="InterPro" id="IPR036425">
    <property type="entry name" value="MoaB/Mog-like_dom_sf"/>
</dbReference>
<dbReference type="STRING" id="225848.Sps_05426"/>
<dbReference type="EMBL" id="CP014782">
    <property type="protein sequence ID" value="AQS40494.1"/>
    <property type="molecule type" value="Genomic_DNA"/>
</dbReference>
<dbReference type="NCBIfam" id="TIGR00199">
    <property type="entry name" value="PncC_domain"/>
    <property type="match status" value="1"/>
</dbReference>
<dbReference type="Gene3D" id="3.40.980.10">
    <property type="entry name" value="MoaB/Mog-like domain"/>
    <property type="match status" value="1"/>
</dbReference>
<evidence type="ECO:0000256" key="1">
    <source>
        <dbReference type="HAMAP-Rule" id="MF_00226"/>
    </source>
</evidence>
<evidence type="ECO:0000313" key="3">
    <source>
        <dbReference type="EMBL" id="AQS40494.1"/>
    </source>
</evidence>
<dbReference type="Pfam" id="PF02464">
    <property type="entry name" value="CinA"/>
    <property type="match status" value="1"/>
</dbReference>
<dbReference type="OrthoDB" id="9801454at2"/>
<evidence type="ECO:0000313" key="4">
    <source>
        <dbReference type="Proteomes" id="UP000189545"/>
    </source>
</evidence>
<feature type="domain" description="MoaB/Mog" evidence="2">
    <location>
        <begin position="4"/>
        <end position="171"/>
    </location>
</feature>
<dbReference type="PIRSF" id="PIRSF006728">
    <property type="entry name" value="CinA"/>
    <property type="match status" value="1"/>
</dbReference>
<dbReference type="InterPro" id="IPR001453">
    <property type="entry name" value="MoaB/Mog_dom"/>
</dbReference>
<gene>
    <name evidence="3" type="ORF">Sps_05426</name>
</gene>
<dbReference type="PANTHER" id="PTHR13939:SF0">
    <property type="entry name" value="NMN AMIDOHYDROLASE-LIKE PROTEIN YFAY"/>
    <property type="match status" value="1"/>
</dbReference>
<dbReference type="HAMAP" id="MF_00226_B">
    <property type="entry name" value="CinA_B"/>
    <property type="match status" value="1"/>
</dbReference>
<dbReference type="InterPro" id="IPR008135">
    <property type="entry name" value="Competence-induced_CinA"/>
</dbReference>
<dbReference type="CDD" id="cd00885">
    <property type="entry name" value="cinA"/>
    <property type="match status" value="1"/>
</dbReference>
<dbReference type="InterPro" id="IPR036653">
    <property type="entry name" value="CinA-like_C"/>
</dbReference>
<dbReference type="PANTHER" id="PTHR13939">
    <property type="entry name" value="NICOTINAMIDE-NUCLEOTIDE AMIDOHYDROLASE PNCC"/>
    <property type="match status" value="1"/>
</dbReference>
<proteinExistence type="inferred from homology"/>
<dbReference type="InterPro" id="IPR008136">
    <property type="entry name" value="CinA_C"/>
</dbReference>
<dbReference type="InterPro" id="IPR050101">
    <property type="entry name" value="CinA"/>
</dbReference>
<dbReference type="KEGG" id="spsw:Sps_05426"/>
<accession>A0A1S6HYH6</accession>
<dbReference type="SUPFAM" id="SSF142433">
    <property type="entry name" value="CinA-like"/>
    <property type="match status" value="1"/>
</dbReference>
<sequence length="424" mass="45864">MKLEMICTGEEVLAGQIVDSNAAWFANILMEKGIECQRRVTVGDRLEDLVAVFKERSLEADIIMVNGGLGPTSDDLSTEAMAIAMGVPLIENKEWRTKLEAWFTRNSRVMAESNLKQTLLPETAIMIDNPVGTACGFAVKFNRAWLFFTPGVPFEFKRMVTEQFIPFVEERFVASTSVALKKLLTLGSGESALADRLEAIPLPEGITLGYRSYMPYIEIKLFARGATAITSLPRIETEIKALLGNAVVAENVTTLDKEIHNKLVSSGLSLSVAESCTGGMITSGLVAFPGSSSYLHHGLVTYSNEAKVKVLGVNPQTLDDYGAVSISTVEEMAKGARNILGSDYALATSGIAGPEGGTKDKPVGTVAIALATKYGVHSQMLKLPSRSRALVRTLSTAVAYDMLRRELLGEAVIVDYSSFSRFSK</sequence>
<reference evidence="3 4" key="1">
    <citation type="submission" date="2016-03" db="EMBL/GenBank/DDBJ databases">
        <title>Complete genome sequence of Shewanella psychrophila WP2, a deep sea bacterium isolated from west Pacific sediment.</title>
        <authorList>
            <person name="Xu G."/>
            <person name="Jian H."/>
        </authorList>
    </citation>
    <scope>NUCLEOTIDE SEQUENCE [LARGE SCALE GENOMIC DNA]</scope>
    <source>
        <strain evidence="3 4">WP2</strain>
    </source>
</reference>
<dbReference type="SMART" id="SM00852">
    <property type="entry name" value="MoCF_biosynth"/>
    <property type="match status" value="1"/>
</dbReference>
<name>A0A1S6HYH6_9GAMM</name>
<keyword evidence="4" id="KW-1185">Reference proteome</keyword>
<dbReference type="Pfam" id="PF00994">
    <property type="entry name" value="MoCF_biosynth"/>
    <property type="match status" value="1"/>
</dbReference>
<evidence type="ECO:0000259" key="2">
    <source>
        <dbReference type="SMART" id="SM00852"/>
    </source>
</evidence>
<dbReference type="AlphaFoldDB" id="A0A1S6HYH6"/>
<dbReference type="Gene3D" id="3.90.950.20">
    <property type="entry name" value="CinA-like"/>
    <property type="match status" value="1"/>
</dbReference>
<dbReference type="NCBIfam" id="TIGR00200">
    <property type="entry name" value="cinA_nterm"/>
    <property type="match status" value="1"/>
</dbReference>
<comment type="similarity">
    <text evidence="1">Belongs to the CinA family.</text>
</comment>
<dbReference type="Proteomes" id="UP000189545">
    <property type="component" value="Chromosome"/>
</dbReference>
<dbReference type="SUPFAM" id="SSF53218">
    <property type="entry name" value="Molybdenum cofactor biosynthesis proteins"/>
    <property type="match status" value="1"/>
</dbReference>